<proteinExistence type="predicted"/>
<dbReference type="InterPro" id="IPR000477">
    <property type="entry name" value="RT_dom"/>
</dbReference>
<evidence type="ECO:0000259" key="1">
    <source>
        <dbReference type="Pfam" id="PF00078"/>
    </source>
</evidence>
<dbReference type="PANTHER" id="PTHR34047">
    <property type="entry name" value="NUCLEAR INTRON MATURASE 1, MITOCHONDRIAL-RELATED"/>
    <property type="match status" value="1"/>
</dbReference>
<accession>T0ZFX7</accession>
<sequence>KAIASLQRRGYRPLPLRRVYIPKSNGKLRPLSIPVMKDRAMQALYLMALEPVAETCADPNSYGFRKGRSTADAIEQCSKFLSKSDAPEWILEGDIKGCFGAPG</sequence>
<dbReference type="Pfam" id="PF00078">
    <property type="entry name" value="RVT_1"/>
    <property type="match status" value="1"/>
</dbReference>
<dbReference type="InterPro" id="IPR043502">
    <property type="entry name" value="DNA/RNA_pol_sf"/>
</dbReference>
<dbReference type="SUPFAM" id="SSF56672">
    <property type="entry name" value="DNA/RNA polymerases"/>
    <property type="match status" value="1"/>
</dbReference>
<gene>
    <name evidence="2" type="ORF">B1A_15501</name>
</gene>
<dbReference type="CDD" id="cd01651">
    <property type="entry name" value="RT_G2_intron"/>
    <property type="match status" value="1"/>
</dbReference>
<name>T0ZFX7_9ZZZZ</name>
<dbReference type="InterPro" id="IPR051083">
    <property type="entry name" value="GrpII_Intron_Splice-Mob/Def"/>
</dbReference>
<dbReference type="PANTHER" id="PTHR34047:SF10">
    <property type="entry name" value="GROUP II INTRON-ASSOCIATED OPEN READING FRAME"/>
    <property type="match status" value="1"/>
</dbReference>
<evidence type="ECO:0000313" key="2">
    <source>
        <dbReference type="EMBL" id="EQD43783.1"/>
    </source>
</evidence>
<feature type="non-terminal residue" evidence="2">
    <location>
        <position position="1"/>
    </location>
</feature>
<dbReference type="AlphaFoldDB" id="T0ZFX7"/>
<feature type="domain" description="Reverse transcriptase" evidence="1">
    <location>
        <begin position="21"/>
        <end position="99"/>
    </location>
</feature>
<protein>
    <submittedName>
        <fullName evidence="2">Group II intron-associated</fullName>
    </submittedName>
</protein>
<organism evidence="2">
    <name type="scientific">mine drainage metagenome</name>
    <dbReference type="NCBI Taxonomy" id="410659"/>
    <lineage>
        <taxon>unclassified sequences</taxon>
        <taxon>metagenomes</taxon>
        <taxon>ecological metagenomes</taxon>
    </lineage>
</organism>
<comment type="caution">
    <text evidence="2">The sequence shown here is derived from an EMBL/GenBank/DDBJ whole genome shotgun (WGS) entry which is preliminary data.</text>
</comment>
<reference evidence="2" key="2">
    <citation type="journal article" date="2014" name="ISME J.">
        <title>Microbial stratification in low pH oxic and suboxic macroscopic growths along an acid mine drainage.</title>
        <authorList>
            <person name="Mendez-Garcia C."/>
            <person name="Mesa V."/>
            <person name="Sprenger R.R."/>
            <person name="Richter M."/>
            <person name="Diez M.S."/>
            <person name="Solano J."/>
            <person name="Bargiela R."/>
            <person name="Golyshina O.V."/>
            <person name="Manteca A."/>
            <person name="Ramos J.L."/>
            <person name="Gallego J.R."/>
            <person name="Llorente I."/>
            <person name="Martins Dos Santos V.A."/>
            <person name="Jensen O.N."/>
            <person name="Pelaez A.I."/>
            <person name="Sanchez J."/>
            <person name="Ferrer M."/>
        </authorList>
    </citation>
    <scope>NUCLEOTIDE SEQUENCE</scope>
</reference>
<dbReference type="EMBL" id="AUZX01011372">
    <property type="protein sequence ID" value="EQD43783.1"/>
    <property type="molecule type" value="Genomic_DNA"/>
</dbReference>
<reference evidence="2" key="1">
    <citation type="submission" date="2013-08" db="EMBL/GenBank/DDBJ databases">
        <authorList>
            <person name="Mendez C."/>
            <person name="Richter M."/>
            <person name="Ferrer M."/>
            <person name="Sanchez J."/>
        </authorList>
    </citation>
    <scope>NUCLEOTIDE SEQUENCE</scope>
</reference>